<evidence type="ECO:0000256" key="2">
    <source>
        <dbReference type="ARBA" id="ARBA00023128"/>
    </source>
</evidence>
<protein>
    <recommendedName>
        <fullName evidence="5">Coiled-coil-helix-coiled-coil-helix domain-containing protein 7</fullName>
    </recommendedName>
</protein>
<keyword evidence="2" id="KW-0496">Mitochondrion</keyword>
<dbReference type="SUPFAM" id="SSF47072">
    <property type="entry name" value="Cysteine alpha-hairpin motif"/>
    <property type="match status" value="1"/>
</dbReference>
<dbReference type="EMBL" id="JADWDJ010000016">
    <property type="protein sequence ID" value="KAG5268453.1"/>
    <property type="molecule type" value="Genomic_DNA"/>
</dbReference>
<evidence type="ECO:0000313" key="7">
    <source>
        <dbReference type="Proteomes" id="UP000823561"/>
    </source>
</evidence>
<dbReference type="PANTHER" id="PTHR46811:SF1">
    <property type="entry name" value="COILED-COIL-HELIX-COILED-COIL-HELIX DOMAIN-CONTAINING PROTEIN 7"/>
    <property type="match status" value="1"/>
</dbReference>
<dbReference type="PANTHER" id="PTHR46811">
    <property type="entry name" value="COILED-COIL-HELIX-COILED-COIL-HELIX DOMAIN-CONTAINING PROTEIN 7"/>
    <property type="match status" value="1"/>
</dbReference>
<evidence type="ECO:0000256" key="5">
    <source>
        <dbReference type="ARBA" id="ARBA00039509"/>
    </source>
</evidence>
<keyword evidence="3" id="KW-1015">Disulfide bond</keyword>
<dbReference type="GO" id="GO:0033108">
    <property type="term" value="P:mitochondrial respiratory chain complex assembly"/>
    <property type="evidence" value="ECO:0007669"/>
    <property type="project" value="TreeGrafter"/>
</dbReference>
<name>A0AAV6G072_9TELE</name>
<evidence type="ECO:0000256" key="4">
    <source>
        <dbReference type="ARBA" id="ARBA00038205"/>
    </source>
</evidence>
<reference evidence="6" key="1">
    <citation type="submission" date="2020-10" db="EMBL/GenBank/DDBJ databases">
        <title>Chromosome-scale genome assembly of the Allis shad, Alosa alosa.</title>
        <authorList>
            <person name="Margot Z."/>
            <person name="Christophe K."/>
            <person name="Cabau C."/>
            <person name="Louis A."/>
            <person name="Berthelot C."/>
            <person name="Parey E."/>
            <person name="Roest Crollius H."/>
            <person name="Montfort J."/>
            <person name="Robinson-Rechavi M."/>
            <person name="Bucao C."/>
            <person name="Bouchez O."/>
            <person name="Gislard M."/>
            <person name="Lluch J."/>
            <person name="Milhes M."/>
            <person name="Lampietro C."/>
            <person name="Lopez Roques C."/>
            <person name="Donnadieu C."/>
            <person name="Braasch I."/>
            <person name="Desvignes T."/>
            <person name="Postlethwait J."/>
            <person name="Bobe J."/>
            <person name="Guiguen Y."/>
        </authorList>
    </citation>
    <scope>NUCLEOTIDE SEQUENCE</scope>
    <source>
        <strain evidence="6">M-15738</strain>
        <tissue evidence="6">Blood</tissue>
    </source>
</reference>
<comment type="similarity">
    <text evidence="4">Belongs to the CHCHD7 family.</text>
</comment>
<dbReference type="PROSITE" id="PS51808">
    <property type="entry name" value="CHCH"/>
    <property type="match status" value="1"/>
</dbReference>
<dbReference type="InterPro" id="IPR009069">
    <property type="entry name" value="Cys_alpha_HP_mot_SF"/>
</dbReference>
<dbReference type="Gene3D" id="1.10.287.1130">
    <property type="entry name" value="CytochromE C oxidase copper chaperone"/>
    <property type="match status" value="1"/>
</dbReference>
<evidence type="ECO:0000256" key="3">
    <source>
        <dbReference type="ARBA" id="ARBA00023157"/>
    </source>
</evidence>
<evidence type="ECO:0000256" key="1">
    <source>
        <dbReference type="ARBA" id="ARBA00004569"/>
    </source>
</evidence>
<dbReference type="InterPro" id="IPR051040">
    <property type="entry name" value="COX23"/>
</dbReference>
<proteinExistence type="inferred from homology"/>
<sequence length="131" mass="15032">MVQSSLRPAANDYDTANARTCPVGLYVIPFLPRLSIRLDADAACQTMNADARRVRNQDANPCIEESDGSQNCLNRNNYDKSMCSFYFQRYKECRKYWHNVMIQRRRDGMKPDMPTAAEREEILAALGGKPY</sequence>
<evidence type="ECO:0000313" key="6">
    <source>
        <dbReference type="EMBL" id="KAG5268453.1"/>
    </source>
</evidence>
<dbReference type="GO" id="GO:0005758">
    <property type="term" value="C:mitochondrial intermembrane space"/>
    <property type="evidence" value="ECO:0007669"/>
    <property type="project" value="UniProtKB-SubCell"/>
</dbReference>
<comment type="caution">
    <text evidence="6">The sequence shown here is derived from an EMBL/GenBank/DDBJ whole genome shotgun (WGS) entry which is preliminary data.</text>
</comment>
<dbReference type="AlphaFoldDB" id="A0AAV6G072"/>
<organism evidence="6 7">
    <name type="scientific">Alosa alosa</name>
    <name type="common">allis shad</name>
    <dbReference type="NCBI Taxonomy" id="278164"/>
    <lineage>
        <taxon>Eukaryota</taxon>
        <taxon>Metazoa</taxon>
        <taxon>Chordata</taxon>
        <taxon>Craniata</taxon>
        <taxon>Vertebrata</taxon>
        <taxon>Euteleostomi</taxon>
        <taxon>Actinopterygii</taxon>
        <taxon>Neopterygii</taxon>
        <taxon>Teleostei</taxon>
        <taxon>Clupei</taxon>
        <taxon>Clupeiformes</taxon>
        <taxon>Clupeoidei</taxon>
        <taxon>Clupeidae</taxon>
        <taxon>Alosa</taxon>
    </lineage>
</organism>
<accession>A0AAV6G072</accession>
<gene>
    <name evidence="6" type="ORF">AALO_G00212750</name>
</gene>
<keyword evidence="7" id="KW-1185">Reference proteome</keyword>
<comment type="subcellular location">
    <subcellularLocation>
        <location evidence="1">Mitochondrion intermembrane space</location>
    </subcellularLocation>
</comment>
<dbReference type="Proteomes" id="UP000823561">
    <property type="component" value="Chromosome 16"/>
</dbReference>